<organism evidence="8 9">
    <name type="scientific">Choiromyces venosus 120613-1</name>
    <dbReference type="NCBI Taxonomy" id="1336337"/>
    <lineage>
        <taxon>Eukaryota</taxon>
        <taxon>Fungi</taxon>
        <taxon>Dikarya</taxon>
        <taxon>Ascomycota</taxon>
        <taxon>Pezizomycotina</taxon>
        <taxon>Pezizomycetes</taxon>
        <taxon>Pezizales</taxon>
        <taxon>Tuberaceae</taxon>
        <taxon>Choiromyces</taxon>
    </lineage>
</organism>
<comment type="subcellular location">
    <subcellularLocation>
        <location evidence="1">Membrane</location>
        <topology evidence="1">Multi-pass membrane protein</topology>
    </subcellularLocation>
</comment>
<evidence type="ECO:0000256" key="6">
    <source>
        <dbReference type="SAM" id="Phobius"/>
    </source>
</evidence>
<keyword evidence="2 6" id="KW-0812">Transmembrane</keyword>
<dbReference type="Pfam" id="PF20684">
    <property type="entry name" value="Fung_rhodopsin"/>
    <property type="match status" value="1"/>
</dbReference>
<dbReference type="PANTHER" id="PTHR33048">
    <property type="entry name" value="PTH11-LIKE INTEGRAL MEMBRANE PROTEIN (AFU_ORTHOLOGUE AFUA_5G11245)"/>
    <property type="match status" value="1"/>
</dbReference>
<evidence type="ECO:0000313" key="8">
    <source>
        <dbReference type="EMBL" id="RPB04209.1"/>
    </source>
</evidence>
<reference evidence="8 9" key="1">
    <citation type="journal article" date="2018" name="Nat. Ecol. Evol.">
        <title>Pezizomycetes genomes reveal the molecular basis of ectomycorrhizal truffle lifestyle.</title>
        <authorList>
            <person name="Murat C."/>
            <person name="Payen T."/>
            <person name="Noel B."/>
            <person name="Kuo A."/>
            <person name="Morin E."/>
            <person name="Chen J."/>
            <person name="Kohler A."/>
            <person name="Krizsan K."/>
            <person name="Balestrini R."/>
            <person name="Da Silva C."/>
            <person name="Montanini B."/>
            <person name="Hainaut M."/>
            <person name="Levati E."/>
            <person name="Barry K.W."/>
            <person name="Belfiori B."/>
            <person name="Cichocki N."/>
            <person name="Clum A."/>
            <person name="Dockter R.B."/>
            <person name="Fauchery L."/>
            <person name="Guy J."/>
            <person name="Iotti M."/>
            <person name="Le Tacon F."/>
            <person name="Lindquist E.A."/>
            <person name="Lipzen A."/>
            <person name="Malagnac F."/>
            <person name="Mello A."/>
            <person name="Molinier V."/>
            <person name="Miyauchi S."/>
            <person name="Poulain J."/>
            <person name="Riccioni C."/>
            <person name="Rubini A."/>
            <person name="Sitrit Y."/>
            <person name="Splivallo R."/>
            <person name="Traeger S."/>
            <person name="Wang M."/>
            <person name="Zifcakova L."/>
            <person name="Wipf D."/>
            <person name="Zambonelli A."/>
            <person name="Paolocci F."/>
            <person name="Nowrousian M."/>
            <person name="Ottonello S."/>
            <person name="Baldrian P."/>
            <person name="Spatafora J.W."/>
            <person name="Henrissat B."/>
            <person name="Nagy L.G."/>
            <person name="Aury J.M."/>
            <person name="Wincker P."/>
            <person name="Grigoriev I.V."/>
            <person name="Bonfante P."/>
            <person name="Martin F.M."/>
        </authorList>
    </citation>
    <scope>NUCLEOTIDE SEQUENCE [LARGE SCALE GENOMIC DNA]</scope>
    <source>
        <strain evidence="8 9">120613-1</strain>
    </source>
</reference>
<evidence type="ECO:0000256" key="3">
    <source>
        <dbReference type="ARBA" id="ARBA00022989"/>
    </source>
</evidence>
<keyword evidence="4 6" id="KW-0472">Membrane</keyword>
<dbReference type="EMBL" id="ML120359">
    <property type="protein sequence ID" value="RPB04209.1"/>
    <property type="molecule type" value="Genomic_DNA"/>
</dbReference>
<feature type="transmembrane region" description="Helical" evidence="6">
    <location>
        <begin position="224"/>
        <end position="244"/>
    </location>
</feature>
<evidence type="ECO:0000256" key="5">
    <source>
        <dbReference type="ARBA" id="ARBA00038359"/>
    </source>
</evidence>
<dbReference type="Proteomes" id="UP000276215">
    <property type="component" value="Unassembled WGS sequence"/>
</dbReference>
<dbReference type="OrthoDB" id="4682787at2759"/>
<accession>A0A3N4K4E8</accession>
<dbReference type="STRING" id="1336337.A0A3N4K4E8"/>
<feature type="domain" description="Rhodopsin" evidence="7">
    <location>
        <begin position="70"/>
        <end position="322"/>
    </location>
</feature>
<evidence type="ECO:0000259" key="7">
    <source>
        <dbReference type="Pfam" id="PF20684"/>
    </source>
</evidence>
<feature type="transmembrane region" description="Helical" evidence="6">
    <location>
        <begin position="86"/>
        <end position="107"/>
    </location>
</feature>
<feature type="transmembrane region" description="Helical" evidence="6">
    <location>
        <begin position="256"/>
        <end position="276"/>
    </location>
</feature>
<evidence type="ECO:0000256" key="1">
    <source>
        <dbReference type="ARBA" id="ARBA00004141"/>
    </source>
</evidence>
<feature type="transmembrane region" description="Helical" evidence="6">
    <location>
        <begin position="166"/>
        <end position="188"/>
    </location>
</feature>
<evidence type="ECO:0000256" key="2">
    <source>
        <dbReference type="ARBA" id="ARBA00022692"/>
    </source>
</evidence>
<sequence length="372" mass="41315">MGVIPRLVEPTNVHDNAAWTPSDNFYRVFAPADFTHPAILDPGYIPDTRNSLLRGFALVPLVIATVTVGLRIYSRLRILKKLEWDDWAIIPVLMAYTAYTGLIIWGIESAGLAGHLYNLNTGQIFNWFKVQYLLVIVAPITFLLIRFSILLFLHRLAGNGEPGTQITVKVLHVLNFLWYPASVLPPVLMCAPREMRMWDLMAIIRAQCFNPKVADSMQINSTSMVVLSASFDIACLLVPVRLVWKLRMSTRRKVVISSLFGVGILACVCGILRAYFMAKLLEKHVTSFDTTWNLVNPLICAQMEACLGIITACGPSLKMLYKQLYATSEPPIGKQPTTGMSSLTGAKRWSNRSVPGVEFASLDETAMSGPPP</sequence>
<name>A0A3N4K4E8_9PEZI</name>
<evidence type="ECO:0000256" key="4">
    <source>
        <dbReference type="ARBA" id="ARBA00023136"/>
    </source>
</evidence>
<protein>
    <recommendedName>
        <fullName evidence="7">Rhodopsin domain-containing protein</fullName>
    </recommendedName>
</protein>
<comment type="similarity">
    <text evidence="5">Belongs to the SAT4 family.</text>
</comment>
<dbReference type="InterPro" id="IPR052337">
    <property type="entry name" value="SAT4-like"/>
</dbReference>
<dbReference type="AlphaFoldDB" id="A0A3N4K4E8"/>
<feature type="transmembrane region" description="Helical" evidence="6">
    <location>
        <begin position="132"/>
        <end position="154"/>
    </location>
</feature>
<proteinExistence type="inferred from homology"/>
<keyword evidence="9" id="KW-1185">Reference proteome</keyword>
<feature type="transmembrane region" description="Helical" evidence="6">
    <location>
        <begin position="52"/>
        <end position="74"/>
    </location>
</feature>
<keyword evidence="3 6" id="KW-1133">Transmembrane helix</keyword>
<dbReference type="GO" id="GO:0016020">
    <property type="term" value="C:membrane"/>
    <property type="evidence" value="ECO:0007669"/>
    <property type="project" value="UniProtKB-SubCell"/>
</dbReference>
<dbReference type="PANTHER" id="PTHR33048:SF129">
    <property type="entry name" value="INTEGRAL MEMBRANE PROTEIN-RELATED"/>
    <property type="match status" value="1"/>
</dbReference>
<dbReference type="InterPro" id="IPR049326">
    <property type="entry name" value="Rhodopsin_dom_fungi"/>
</dbReference>
<evidence type="ECO:0000313" key="9">
    <source>
        <dbReference type="Proteomes" id="UP000276215"/>
    </source>
</evidence>
<gene>
    <name evidence="8" type="ORF">L873DRAFT_1825792</name>
</gene>